<dbReference type="EMBL" id="OZ035824">
    <property type="protein sequence ID" value="CAL1593841.1"/>
    <property type="molecule type" value="Genomic_DNA"/>
</dbReference>
<dbReference type="AlphaFoldDB" id="A0AAV2KXQ4"/>
<keyword evidence="2" id="KW-1185">Reference proteome</keyword>
<proteinExistence type="predicted"/>
<organism evidence="1 2">
    <name type="scientific">Knipowitschia caucasica</name>
    <name type="common">Caucasian dwarf goby</name>
    <name type="synonym">Pomatoschistus caucasicus</name>
    <dbReference type="NCBI Taxonomy" id="637954"/>
    <lineage>
        <taxon>Eukaryota</taxon>
        <taxon>Metazoa</taxon>
        <taxon>Chordata</taxon>
        <taxon>Craniata</taxon>
        <taxon>Vertebrata</taxon>
        <taxon>Euteleostomi</taxon>
        <taxon>Actinopterygii</taxon>
        <taxon>Neopterygii</taxon>
        <taxon>Teleostei</taxon>
        <taxon>Neoteleostei</taxon>
        <taxon>Acanthomorphata</taxon>
        <taxon>Gobiaria</taxon>
        <taxon>Gobiiformes</taxon>
        <taxon>Gobioidei</taxon>
        <taxon>Gobiidae</taxon>
        <taxon>Gobiinae</taxon>
        <taxon>Knipowitschia</taxon>
    </lineage>
</organism>
<evidence type="ECO:0000313" key="2">
    <source>
        <dbReference type="Proteomes" id="UP001497482"/>
    </source>
</evidence>
<sequence>MLIDLRALSDVLLSLQVTRGSPPSAHRTCSLPHALLPSPPHTLIMPPSPSRPLISTPLPVPIPQLPLSARLCSSLLPLYDKSSLLSLTAFSPYVCSPPSCPNPTSRGHASLLSSSQLSTSILLSRCSIKPRALMLPAMSTLSL</sequence>
<evidence type="ECO:0000313" key="1">
    <source>
        <dbReference type="EMBL" id="CAL1593841.1"/>
    </source>
</evidence>
<gene>
    <name evidence="1" type="ORF">KC01_LOCUS22857</name>
</gene>
<name>A0AAV2KXQ4_KNICA</name>
<protein>
    <submittedName>
        <fullName evidence="1">Uncharacterized protein</fullName>
    </submittedName>
</protein>
<dbReference type="Proteomes" id="UP001497482">
    <property type="component" value="Chromosome 2"/>
</dbReference>
<accession>A0AAV2KXQ4</accession>
<reference evidence="1 2" key="1">
    <citation type="submission" date="2024-04" db="EMBL/GenBank/DDBJ databases">
        <authorList>
            <person name="Waldvogel A.-M."/>
            <person name="Schoenle A."/>
        </authorList>
    </citation>
    <scope>NUCLEOTIDE SEQUENCE [LARGE SCALE GENOMIC DNA]</scope>
</reference>